<proteinExistence type="inferred from homology"/>
<evidence type="ECO:0000256" key="1">
    <source>
        <dbReference type="ARBA" id="ARBA00004308"/>
    </source>
</evidence>
<dbReference type="AlphaFoldDB" id="A0A3S5BF30"/>
<dbReference type="GO" id="GO:0012505">
    <property type="term" value="C:endomembrane system"/>
    <property type="evidence" value="ECO:0007669"/>
    <property type="project" value="UniProtKB-SubCell"/>
</dbReference>
<name>A0A3S5BF30_9PLAT</name>
<gene>
    <name evidence="7" type="ORF">PXEA_LOCUS36350</name>
</gene>
<evidence type="ECO:0000313" key="7">
    <source>
        <dbReference type="EMBL" id="VEL42910.1"/>
    </source>
</evidence>
<evidence type="ECO:0000256" key="2">
    <source>
        <dbReference type="ARBA" id="ARBA00006613"/>
    </source>
</evidence>
<dbReference type="GO" id="GO:0006886">
    <property type="term" value="P:intracellular protein transport"/>
    <property type="evidence" value="ECO:0007669"/>
    <property type="project" value="InterPro"/>
</dbReference>
<evidence type="ECO:0000256" key="5">
    <source>
        <dbReference type="ARBA" id="ARBA00023136"/>
    </source>
</evidence>
<feature type="domain" description="Clathrin/coatomer adaptor adaptin-like N-terminal" evidence="6">
    <location>
        <begin position="15"/>
        <end position="76"/>
    </location>
</feature>
<dbReference type="EMBL" id="CAAALY010277499">
    <property type="protein sequence ID" value="VEL42910.1"/>
    <property type="molecule type" value="Genomic_DNA"/>
</dbReference>
<organism evidence="7 8">
    <name type="scientific">Protopolystoma xenopodis</name>
    <dbReference type="NCBI Taxonomy" id="117903"/>
    <lineage>
        <taxon>Eukaryota</taxon>
        <taxon>Metazoa</taxon>
        <taxon>Spiralia</taxon>
        <taxon>Lophotrochozoa</taxon>
        <taxon>Platyhelminthes</taxon>
        <taxon>Monogenea</taxon>
        <taxon>Polyopisthocotylea</taxon>
        <taxon>Polystomatidea</taxon>
        <taxon>Polystomatidae</taxon>
        <taxon>Protopolystoma</taxon>
    </lineage>
</organism>
<accession>A0A3S5BF30</accession>
<dbReference type="GO" id="GO:0016192">
    <property type="term" value="P:vesicle-mediated transport"/>
    <property type="evidence" value="ECO:0007669"/>
    <property type="project" value="InterPro"/>
</dbReference>
<dbReference type="PANTHER" id="PTHR11134">
    <property type="entry name" value="ADAPTOR COMPLEX SUBUNIT BETA FAMILY MEMBER"/>
    <property type="match status" value="1"/>
</dbReference>
<comment type="similarity">
    <text evidence="2">Belongs to the adaptor complexes large subunit family.</text>
</comment>
<dbReference type="InterPro" id="IPR002553">
    <property type="entry name" value="Clathrin/coatomer_adapt-like_N"/>
</dbReference>
<evidence type="ECO:0000256" key="3">
    <source>
        <dbReference type="ARBA" id="ARBA00022448"/>
    </source>
</evidence>
<dbReference type="OrthoDB" id="302453at2759"/>
<protein>
    <recommendedName>
        <fullName evidence="6">Clathrin/coatomer adaptor adaptin-like N-terminal domain-containing protein</fullName>
    </recommendedName>
</protein>
<evidence type="ECO:0000259" key="6">
    <source>
        <dbReference type="Pfam" id="PF01602"/>
    </source>
</evidence>
<dbReference type="InterPro" id="IPR011989">
    <property type="entry name" value="ARM-like"/>
</dbReference>
<sequence>MLAPSFHRPYFAQTSDHKKILVRIVHLVDSMTVPSARASILWLLGEYCHRVPKLAPDVLRKMAKSFMQEEPIVKLQFSRILSLASSIGASLRMDCPFRNTTEHTLLLSVLHEQIG</sequence>
<comment type="caution">
    <text evidence="7">The sequence shown here is derived from an EMBL/GenBank/DDBJ whole genome shotgun (WGS) entry which is preliminary data.</text>
</comment>
<dbReference type="GO" id="GO:0030117">
    <property type="term" value="C:membrane coat"/>
    <property type="evidence" value="ECO:0007669"/>
    <property type="project" value="InterPro"/>
</dbReference>
<dbReference type="Proteomes" id="UP000784294">
    <property type="component" value="Unassembled WGS sequence"/>
</dbReference>
<keyword evidence="5" id="KW-0472">Membrane</keyword>
<dbReference type="Gene3D" id="1.25.10.10">
    <property type="entry name" value="Leucine-rich Repeat Variant"/>
    <property type="match status" value="1"/>
</dbReference>
<evidence type="ECO:0000313" key="8">
    <source>
        <dbReference type="Proteomes" id="UP000784294"/>
    </source>
</evidence>
<comment type="subcellular location">
    <subcellularLocation>
        <location evidence="1">Endomembrane system</location>
    </subcellularLocation>
</comment>
<reference evidence="7" key="1">
    <citation type="submission" date="2018-11" db="EMBL/GenBank/DDBJ databases">
        <authorList>
            <consortium name="Pathogen Informatics"/>
        </authorList>
    </citation>
    <scope>NUCLEOTIDE SEQUENCE</scope>
</reference>
<dbReference type="SUPFAM" id="SSF48371">
    <property type="entry name" value="ARM repeat"/>
    <property type="match status" value="1"/>
</dbReference>
<evidence type="ECO:0000256" key="4">
    <source>
        <dbReference type="ARBA" id="ARBA00022927"/>
    </source>
</evidence>
<dbReference type="Pfam" id="PF01602">
    <property type="entry name" value="Adaptin_N"/>
    <property type="match status" value="1"/>
</dbReference>
<keyword evidence="4" id="KW-0653">Protein transport</keyword>
<keyword evidence="3" id="KW-0813">Transport</keyword>
<dbReference type="InterPro" id="IPR026739">
    <property type="entry name" value="AP_beta"/>
</dbReference>
<keyword evidence="8" id="KW-1185">Reference proteome</keyword>
<dbReference type="InterPro" id="IPR016024">
    <property type="entry name" value="ARM-type_fold"/>
</dbReference>